<dbReference type="Pfam" id="PF03724">
    <property type="entry name" value="META"/>
    <property type="match status" value="1"/>
</dbReference>
<organism evidence="2 3">
    <name type="scientific">Parahaliea mediterranea</name>
    <dbReference type="NCBI Taxonomy" id="651086"/>
    <lineage>
        <taxon>Bacteria</taxon>
        <taxon>Pseudomonadati</taxon>
        <taxon>Pseudomonadota</taxon>
        <taxon>Gammaproteobacteria</taxon>
        <taxon>Cellvibrionales</taxon>
        <taxon>Halieaceae</taxon>
        <taxon>Parahaliea</taxon>
    </lineage>
</organism>
<name>A0A939IK64_9GAMM</name>
<dbReference type="InterPro" id="IPR039366">
    <property type="entry name" value="Pilotin"/>
</dbReference>
<dbReference type="InterPro" id="IPR005184">
    <property type="entry name" value="DUF306_Meta_HslJ"/>
</dbReference>
<gene>
    <name evidence="2" type="ORF">JYP50_10435</name>
</gene>
<proteinExistence type="predicted"/>
<dbReference type="AlphaFoldDB" id="A0A939IK64"/>
<sequence length="262" mass="27369">MLLLLALAGLAACEGGDNSAAEPADAVKAITGQVMYRERMILPPAAEVTVEFQDISRADAPASTLATVMMPASAGPPYDFSIDYSPRDIDPRHRYALRATITLDDRLMFTSTDYIDPFAGGPIEIMVRRVQAVEESTHEQAALPLEGTQWTLNALEGVAAVTGAGGRVPDLLLEADSQRAAGFSGCNQYGGPYRRDDASSSGGQLSLGPLAGTLMACAEGGELERAYLDALGAVDGFRIAGDRLTLLSGDAVVASFRGGAGQ</sequence>
<evidence type="ECO:0000313" key="2">
    <source>
        <dbReference type="EMBL" id="MBN7797011.1"/>
    </source>
</evidence>
<keyword evidence="3" id="KW-1185">Reference proteome</keyword>
<dbReference type="EMBL" id="JAFKCZ010000007">
    <property type="protein sequence ID" value="MBN7797011.1"/>
    <property type="molecule type" value="Genomic_DNA"/>
</dbReference>
<comment type="caution">
    <text evidence="2">The sequence shown here is derived from an EMBL/GenBank/DDBJ whole genome shotgun (WGS) entry which is preliminary data.</text>
</comment>
<evidence type="ECO:0000259" key="1">
    <source>
        <dbReference type="Pfam" id="PF03724"/>
    </source>
</evidence>
<dbReference type="RefSeq" id="WP_206560466.1">
    <property type="nucleotide sequence ID" value="NZ_JAFKCZ010000007.1"/>
</dbReference>
<dbReference type="Pfam" id="PF09619">
    <property type="entry name" value="YscW"/>
    <property type="match status" value="1"/>
</dbReference>
<protein>
    <submittedName>
        <fullName evidence="2">YbaY family lipoprotein</fullName>
    </submittedName>
</protein>
<dbReference type="Proteomes" id="UP000664303">
    <property type="component" value="Unassembled WGS sequence"/>
</dbReference>
<accession>A0A939IK64</accession>
<dbReference type="InterPro" id="IPR053196">
    <property type="entry name" value="Lipoprotein_YbaY-like"/>
</dbReference>
<dbReference type="InterPro" id="IPR038670">
    <property type="entry name" value="HslJ-like_sf"/>
</dbReference>
<dbReference type="Gene3D" id="2.40.128.270">
    <property type="match status" value="1"/>
</dbReference>
<reference evidence="2" key="1">
    <citation type="submission" date="2021-02" db="EMBL/GenBank/DDBJ databases">
        <title>PHA producing bacteria isolated from coastal sediment in Guangdong, Shenzhen.</title>
        <authorList>
            <person name="Zheng W."/>
            <person name="Yu S."/>
            <person name="Huang Y."/>
        </authorList>
    </citation>
    <scope>NUCLEOTIDE SEQUENCE</scope>
    <source>
        <strain evidence="2">TN14-10</strain>
    </source>
</reference>
<dbReference type="PANTHER" id="PTHR38013">
    <property type="entry name" value="GLYCOPROTEIN/POLYSACCHARIDE METABOLISM"/>
    <property type="match status" value="1"/>
</dbReference>
<evidence type="ECO:0000313" key="3">
    <source>
        <dbReference type="Proteomes" id="UP000664303"/>
    </source>
</evidence>
<keyword evidence="2" id="KW-0449">Lipoprotein</keyword>
<dbReference type="PANTHER" id="PTHR38013:SF1">
    <property type="entry name" value="GLYCOPROTEIN_POLYSACCHARIDE METABOLISM"/>
    <property type="match status" value="1"/>
</dbReference>
<feature type="domain" description="DUF306" evidence="1">
    <location>
        <begin position="144"/>
        <end position="256"/>
    </location>
</feature>